<protein>
    <submittedName>
        <fullName evidence="5">Acetyl-CoA C-acetyltransferase</fullName>
    </submittedName>
</protein>
<dbReference type="SUPFAM" id="SSF53901">
    <property type="entry name" value="Thiolase-like"/>
    <property type="match status" value="2"/>
</dbReference>
<dbReference type="CDD" id="cd00751">
    <property type="entry name" value="thiolase"/>
    <property type="match status" value="1"/>
</dbReference>
<sequence>MTRPFIAKFENVFYFCESFHRPARPVQRGKDERVGDPVIVEAVRTPIGKRRGWLAGVHAAELLGVAQSALLERAGIDPALVEQVIGGNVTQAGEQAGNVTRTAWLHAGLPQQTGATTIDAQCGSAQQALHLVCGLISAGAIDVGIACGVEAMSRVPLGANTGENAGSRRPQSWTIDLPDQYTAAERIAVRRGFDRADIDAFGLASQHKAAIAWEEGRFAREIVPVKAPVLDETGAPSGETRLISRDQGLRETTAEGLAKLSPVLDGGVHTAGTSSQISDGASAVLVMDSRVAEKLGLRPRARVLAQALVGAEPYYHLDGPVQATTRVLSRTGLGTTDIDLFEVNEAFASVVLSWQHMHQADPARVNVNGGAIALGHPVGNTGTRLLTTALHELERRDAATALVTMCAGGALSTATILQRL</sequence>
<proteinExistence type="inferred from homology"/>
<dbReference type="InterPro" id="IPR002155">
    <property type="entry name" value="Thiolase"/>
</dbReference>
<evidence type="ECO:0000313" key="5">
    <source>
        <dbReference type="EMBL" id="SDC14017.1"/>
    </source>
</evidence>
<accession>A0A1G6J5U1</accession>
<reference evidence="5 6" key="1">
    <citation type="submission" date="2016-10" db="EMBL/GenBank/DDBJ databases">
        <authorList>
            <person name="de Groot N.N."/>
        </authorList>
    </citation>
    <scope>NUCLEOTIDE SEQUENCE [LARGE SCALE GENOMIC DNA]</scope>
    <source>
        <strain evidence="5 6">CGMCC 4.5506</strain>
    </source>
</reference>
<keyword evidence="3 4" id="KW-0012">Acyltransferase</keyword>
<dbReference type="STRING" id="530584.SAMN05421630_101564"/>
<evidence type="ECO:0000256" key="3">
    <source>
        <dbReference type="ARBA" id="ARBA00023315"/>
    </source>
</evidence>
<keyword evidence="6" id="KW-1185">Reference proteome</keyword>
<dbReference type="PIRSF" id="PIRSF000429">
    <property type="entry name" value="Ac-CoA_Ac_transf"/>
    <property type="match status" value="1"/>
</dbReference>
<dbReference type="PROSITE" id="PS00737">
    <property type="entry name" value="THIOLASE_2"/>
    <property type="match status" value="1"/>
</dbReference>
<evidence type="ECO:0000256" key="4">
    <source>
        <dbReference type="RuleBase" id="RU003557"/>
    </source>
</evidence>
<dbReference type="PANTHER" id="PTHR43365">
    <property type="entry name" value="BLR7806 PROTEIN"/>
    <property type="match status" value="1"/>
</dbReference>
<keyword evidence="2 4" id="KW-0808">Transferase</keyword>
<dbReference type="Pfam" id="PF00108">
    <property type="entry name" value="Thiolase_N"/>
    <property type="match status" value="1"/>
</dbReference>
<evidence type="ECO:0000256" key="2">
    <source>
        <dbReference type="ARBA" id="ARBA00022679"/>
    </source>
</evidence>
<dbReference type="InterPro" id="IPR020616">
    <property type="entry name" value="Thiolase_N"/>
</dbReference>
<gene>
    <name evidence="5" type="ORF">SAMN05421630_101564</name>
</gene>
<evidence type="ECO:0000256" key="1">
    <source>
        <dbReference type="ARBA" id="ARBA00010982"/>
    </source>
</evidence>
<dbReference type="NCBIfam" id="TIGR01930">
    <property type="entry name" value="AcCoA-C-Actrans"/>
    <property type="match status" value="1"/>
</dbReference>
<dbReference type="EMBL" id="FMZE01000001">
    <property type="protein sequence ID" value="SDC14017.1"/>
    <property type="molecule type" value="Genomic_DNA"/>
</dbReference>
<dbReference type="AlphaFoldDB" id="A0A1G6J5U1"/>
<name>A0A1G6J5U1_9PSEU</name>
<dbReference type="InterPro" id="IPR020613">
    <property type="entry name" value="Thiolase_CS"/>
</dbReference>
<comment type="similarity">
    <text evidence="1 4">Belongs to the thiolase-like superfamily. Thiolase family.</text>
</comment>
<evidence type="ECO:0000313" key="6">
    <source>
        <dbReference type="Proteomes" id="UP000199494"/>
    </source>
</evidence>
<dbReference type="GO" id="GO:0016747">
    <property type="term" value="F:acyltransferase activity, transferring groups other than amino-acyl groups"/>
    <property type="evidence" value="ECO:0007669"/>
    <property type="project" value="InterPro"/>
</dbReference>
<dbReference type="Proteomes" id="UP000199494">
    <property type="component" value="Unassembled WGS sequence"/>
</dbReference>
<dbReference type="InterPro" id="IPR016039">
    <property type="entry name" value="Thiolase-like"/>
</dbReference>
<dbReference type="Gene3D" id="3.40.47.10">
    <property type="match status" value="2"/>
</dbReference>
<dbReference type="NCBIfam" id="NF005889">
    <property type="entry name" value="PRK07850.1"/>
    <property type="match status" value="1"/>
</dbReference>
<dbReference type="PANTHER" id="PTHR43365:SF1">
    <property type="entry name" value="ACETYL-COA C-ACYLTRANSFERASE"/>
    <property type="match status" value="1"/>
</dbReference>
<dbReference type="InterPro" id="IPR020617">
    <property type="entry name" value="Thiolase_C"/>
</dbReference>
<organism evidence="5 6">
    <name type="scientific">Prauserella marina</name>
    <dbReference type="NCBI Taxonomy" id="530584"/>
    <lineage>
        <taxon>Bacteria</taxon>
        <taxon>Bacillati</taxon>
        <taxon>Actinomycetota</taxon>
        <taxon>Actinomycetes</taxon>
        <taxon>Pseudonocardiales</taxon>
        <taxon>Pseudonocardiaceae</taxon>
        <taxon>Prauserella</taxon>
    </lineage>
</organism>
<dbReference type="Pfam" id="PF02803">
    <property type="entry name" value="Thiolase_C"/>
    <property type="match status" value="1"/>
</dbReference>